<reference evidence="1 2" key="1">
    <citation type="submission" date="2016-08" db="EMBL/GenBank/DDBJ databases">
        <title>Genome sequencing of Paenibacillus sp. TI45-13ar, isolated from Korean traditional nuruk.</title>
        <authorList>
            <person name="Kim S.-J."/>
        </authorList>
    </citation>
    <scope>NUCLEOTIDE SEQUENCE [LARGE SCALE GENOMIC DNA]</scope>
    <source>
        <strain evidence="1 2">TI45-13ar</strain>
    </source>
</reference>
<gene>
    <name evidence="1" type="ORF">PTI45_04464</name>
</gene>
<organism evidence="1 2">
    <name type="scientific">Paenibacillus nuruki</name>
    <dbReference type="NCBI Taxonomy" id="1886670"/>
    <lineage>
        <taxon>Bacteria</taxon>
        <taxon>Bacillati</taxon>
        <taxon>Bacillota</taxon>
        <taxon>Bacilli</taxon>
        <taxon>Bacillales</taxon>
        <taxon>Paenibacillaceae</taxon>
        <taxon>Paenibacillus</taxon>
    </lineage>
</organism>
<evidence type="ECO:0000313" key="2">
    <source>
        <dbReference type="Proteomes" id="UP000094578"/>
    </source>
</evidence>
<name>A0A1E3KXH6_9BACL</name>
<comment type="caution">
    <text evidence="1">The sequence shown here is derived from an EMBL/GenBank/DDBJ whole genome shotgun (WGS) entry which is preliminary data.</text>
</comment>
<evidence type="ECO:0000313" key="1">
    <source>
        <dbReference type="EMBL" id="ODP26186.1"/>
    </source>
</evidence>
<dbReference type="Proteomes" id="UP000094578">
    <property type="component" value="Unassembled WGS sequence"/>
</dbReference>
<dbReference type="EMBL" id="MDER01000089">
    <property type="protein sequence ID" value="ODP26186.1"/>
    <property type="molecule type" value="Genomic_DNA"/>
</dbReference>
<keyword evidence="2" id="KW-1185">Reference proteome</keyword>
<protein>
    <submittedName>
        <fullName evidence="1">Uncharacterized protein</fullName>
    </submittedName>
</protein>
<proteinExistence type="predicted"/>
<dbReference type="AlphaFoldDB" id="A0A1E3KXH6"/>
<dbReference type="RefSeq" id="WP_069329774.1">
    <property type="nucleotide sequence ID" value="NZ_MDER01000089.1"/>
</dbReference>
<accession>A0A1E3KXH6</accession>
<sequence>MEITSNFKKLKSEIQQAILSEEYWPALTTLLDFERVPSPPFEHRSHVFKAINDSIAIKLFTDRSKNGHDIKIHEALSGIPYYPDMYAYIDKQVIIIEKASGEALNGLLKKQKISKGELESIREQYSEAVKLAAERNVEDWDFKLEHIFWDQKTKKLMKVDLGGYDLYTDFQLDPENQVARGLEVLNREMKRYLKYLNN</sequence>